<name>A0A382K5A6_9ZZZZ</name>
<organism evidence="1">
    <name type="scientific">marine metagenome</name>
    <dbReference type="NCBI Taxonomy" id="408172"/>
    <lineage>
        <taxon>unclassified sequences</taxon>
        <taxon>metagenomes</taxon>
        <taxon>ecological metagenomes</taxon>
    </lineage>
</organism>
<gene>
    <name evidence="1" type="ORF">METZ01_LOCUS271859</name>
</gene>
<dbReference type="EMBL" id="UINC01078180">
    <property type="protein sequence ID" value="SVC19005.1"/>
    <property type="molecule type" value="Genomic_DNA"/>
</dbReference>
<accession>A0A382K5A6</accession>
<evidence type="ECO:0000313" key="1">
    <source>
        <dbReference type="EMBL" id="SVC19005.1"/>
    </source>
</evidence>
<dbReference type="AlphaFoldDB" id="A0A382K5A6"/>
<sequence length="26" mass="2931">MYERSFSGKLFISVGTARVNPDETLL</sequence>
<protein>
    <submittedName>
        <fullName evidence="1">Uncharacterized protein</fullName>
    </submittedName>
</protein>
<reference evidence="1" key="1">
    <citation type="submission" date="2018-05" db="EMBL/GenBank/DDBJ databases">
        <authorList>
            <person name="Lanie J.A."/>
            <person name="Ng W.-L."/>
            <person name="Kazmierczak K.M."/>
            <person name="Andrzejewski T.M."/>
            <person name="Davidsen T.M."/>
            <person name="Wayne K.J."/>
            <person name="Tettelin H."/>
            <person name="Glass J.I."/>
            <person name="Rusch D."/>
            <person name="Podicherti R."/>
            <person name="Tsui H.-C.T."/>
            <person name="Winkler M.E."/>
        </authorList>
    </citation>
    <scope>NUCLEOTIDE SEQUENCE</scope>
</reference>
<proteinExistence type="predicted"/>